<comment type="caution">
    <text evidence="1">The sequence shown here is derived from an EMBL/GenBank/DDBJ whole genome shotgun (WGS) entry which is preliminary data.</text>
</comment>
<evidence type="ECO:0000313" key="1">
    <source>
        <dbReference type="EMBL" id="MCY1145398.1"/>
    </source>
</evidence>
<proteinExistence type="predicted"/>
<evidence type="ECO:0008006" key="3">
    <source>
        <dbReference type="Google" id="ProtNLM"/>
    </source>
</evidence>
<dbReference type="Gene3D" id="3.40.630.30">
    <property type="match status" value="1"/>
</dbReference>
<dbReference type="SUPFAM" id="SSF55729">
    <property type="entry name" value="Acyl-CoA N-acyltransferases (Nat)"/>
    <property type="match status" value="1"/>
</dbReference>
<dbReference type="Proteomes" id="UP001151002">
    <property type="component" value="Unassembled WGS sequence"/>
</dbReference>
<dbReference type="EMBL" id="JAPNTZ010000026">
    <property type="protein sequence ID" value="MCY1145398.1"/>
    <property type="molecule type" value="Genomic_DNA"/>
</dbReference>
<evidence type="ECO:0000313" key="2">
    <source>
        <dbReference type="Proteomes" id="UP001151002"/>
    </source>
</evidence>
<keyword evidence="2" id="KW-1185">Reference proteome</keyword>
<protein>
    <recommendedName>
        <fullName evidence="3">GNAT family N-acetyltransferase</fullName>
    </recommendedName>
</protein>
<dbReference type="RefSeq" id="WP_267570018.1">
    <property type="nucleotide sequence ID" value="NZ_JAPNTZ010000026.1"/>
</dbReference>
<name>A0ABT4BFV3_9ACTN</name>
<accession>A0ABT4BFV3</accession>
<dbReference type="InterPro" id="IPR016181">
    <property type="entry name" value="Acyl_CoA_acyltransferase"/>
</dbReference>
<sequence>MLTSFPYDLSPAQTKAVIAEFLSTVRRRGRFLTVVAGSDHPLAAVARTVECQVFNDAFGNTPEVMAAEYGPYESSSIFYLVIDTRTAQPAGAARVIIGDRLKTLDDAPAHIGRTADEILDAHNLRGEPVWDFATAAVLPAYRGRLTVSSMLYRTFAVACLRAGVNHAVTLLDKRAYRNMTLVGARQEPLAGSAPFAYLGSPETYALYSRPFSYLPDIRRQSRNLLRPGHRYTGHIRARGLKALLVRLAAARVSHQVGTGRGLDRNIVFTV</sequence>
<organism evidence="1 2">
    <name type="scientific">Paractinoplanes pyxinae</name>
    <dbReference type="NCBI Taxonomy" id="2997416"/>
    <lineage>
        <taxon>Bacteria</taxon>
        <taxon>Bacillati</taxon>
        <taxon>Actinomycetota</taxon>
        <taxon>Actinomycetes</taxon>
        <taxon>Micromonosporales</taxon>
        <taxon>Micromonosporaceae</taxon>
        <taxon>Paractinoplanes</taxon>
    </lineage>
</organism>
<reference evidence="1" key="1">
    <citation type="submission" date="2022-11" db="EMBL/GenBank/DDBJ databases">
        <authorList>
            <person name="Somphong A."/>
            <person name="Phongsopitanun W."/>
        </authorList>
    </citation>
    <scope>NUCLEOTIDE SEQUENCE</scope>
    <source>
        <strain evidence="1">Pm04-4</strain>
    </source>
</reference>
<gene>
    <name evidence="1" type="ORF">OWR29_45980</name>
</gene>